<keyword evidence="3" id="KW-0805">Transcription regulation</keyword>
<reference evidence="11" key="1">
    <citation type="submission" date="2016-05" db="EMBL/GenBank/DDBJ databases">
        <title>Comparative genomics of biotechnologically important yeasts.</title>
        <authorList>
            <consortium name="DOE Joint Genome Institute"/>
            <person name="Riley R."/>
            <person name="Haridas S."/>
            <person name="Wolfe K.H."/>
            <person name="Lopes M.R."/>
            <person name="Hittinger C.T."/>
            <person name="Goker M."/>
            <person name="Salamov A."/>
            <person name="Wisecaver J."/>
            <person name="Long T.M."/>
            <person name="Aerts A.L."/>
            <person name="Barry K."/>
            <person name="Choi C."/>
            <person name="Clum A."/>
            <person name="Coughlan A.Y."/>
            <person name="Deshpande S."/>
            <person name="Douglass A.P."/>
            <person name="Hanson S.J."/>
            <person name="Klenk H.-P."/>
            <person name="Labutti K."/>
            <person name="Lapidus A."/>
            <person name="Lindquist E."/>
            <person name="Lipzen A."/>
            <person name="Meier-Kolthoff J.P."/>
            <person name="Ohm R.A."/>
            <person name="Otillar R.P."/>
            <person name="Pangilinan J."/>
            <person name="Peng Y."/>
            <person name="Rokas A."/>
            <person name="Rosa C.A."/>
            <person name="Scheuner C."/>
            <person name="Sibirny A.A."/>
            <person name="Slot J.C."/>
            <person name="Stielow J.B."/>
            <person name="Sun H."/>
            <person name="Kurtzman C.P."/>
            <person name="Blackwell M."/>
            <person name="Grigoriev I.V."/>
            <person name="Jeffries T.W."/>
        </authorList>
    </citation>
    <scope>NUCLEOTIDE SEQUENCE [LARGE SCALE GENOMIC DNA]</scope>
    <source>
        <strain evidence="11">NRRL Y-2460</strain>
    </source>
</reference>
<accession>A0A1E4U298</accession>
<dbReference type="OrthoDB" id="674948at2759"/>
<organism evidence="10 11">
    <name type="scientific">Pachysolen tannophilus NRRL Y-2460</name>
    <dbReference type="NCBI Taxonomy" id="669874"/>
    <lineage>
        <taxon>Eukaryota</taxon>
        <taxon>Fungi</taxon>
        <taxon>Dikarya</taxon>
        <taxon>Ascomycota</taxon>
        <taxon>Saccharomycotina</taxon>
        <taxon>Pichiomycetes</taxon>
        <taxon>Pachysolenaceae</taxon>
        <taxon>Pachysolen</taxon>
    </lineage>
</organism>
<feature type="region of interest" description="Disordered" evidence="8">
    <location>
        <begin position="1"/>
        <end position="31"/>
    </location>
</feature>
<dbReference type="Proteomes" id="UP000094236">
    <property type="component" value="Unassembled WGS sequence"/>
</dbReference>
<dbReference type="GO" id="GO:0000981">
    <property type="term" value="F:DNA-binding transcription factor activity, RNA polymerase II-specific"/>
    <property type="evidence" value="ECO:0007669"/>
    <property type="project" value="InterPro"/>
</dbReference>
<evidence type="ECO:0000259" key="9">
    <source>
        <dbReference type="PROSITE" id="PS00036"/>
    </source>
</evidence>
<dbReference type="EMBL" id="KV454011">
    <property type="protein sequence ID" value="ODV98135.1"/>
    <property type="molecule type" value="Genomic_DNA"/>
</dbReference>
<keyword evidence="7" id="KW-0539">Nucleus</keyword>
<evidence type="ECO:0000256" key="7">
    <source>
        <dbReference type="ARBA" id="ARBA00023242"/>
    </source>
</evidence>
<evidence type="ECO:0000313" key="11">
    <source>
        <dbReference type="Proteomes" id="UP000094236"/>
    </source>
</evidence>
<evidence type="ECO:0000256" key="1">
    <source>
        <dbReference type="ARBA" id="ARBA00004123"/>
    </source>
</evidence>
<evidence type="ECO:0000256" key="4">
    <source>
        <dbReference type="ARBA" id="ARBA00023125"/>
    </source>
</evidence>
<keyword evidence="4" id="KW-0238">DNA-binding</keyword>
<proteinExistence type="inferred from homology"/>
<dbReference type="GO" id="GO:0006986">
    <property type="term" value="P:response to unfolded protein"/>
    <property type="evidence" value="ECO:0007669"/>
    <property type="project" value="UniProtKB-KW"/>
</dbReference>
<evidence type="ECO:0000256" key="6">
    <source>
        <dbReference type="ARBA" id="ARBA00023230"/>
    </source>
</evidence>
<protein>
    <recommendedName>
        <fullName evidence="9">BZIP domain-containing protein</fullName>
    </recommendedName>
</protein>
<evidence type="ECO:0000256" key="3">
    <source>
        <dbReference type="ARBA" id="ARBA00023015"/>
    </source>
</evidence>
<dbReference type="GO" id="GO:0005634">
    <property type="term" value="C:nucleus"/>
    <property type="evidence" value="ECO:0007669"/>
    <property type="project" value="UniProtKB-SubCell"/>
</dbReference>
<dbReference type="InterPro" id="IPR004827">
    <property type="entry name" value="bZIP"/>
</dbReference>
<feature type="region of interest" description="Disordered" evidence="8">
    <location>
        <begin position="125"/>
        <end position="144"/>
    </location>
</feature>
<comment type="subcellular location">
    <subcellularLocation>
        <location evidence="1">Nucleus</location>
    </subcellularLocation>
</comment>
<dbReference type="AlphaFoldDB" id="A0A1E4U298"/>
<comment type="similarity">
    <text evidence="2">Belongs to the bZIP family.</text>
</comment>
<dbReference type="PANTHER" id="PTHR46714">
    <property type="entry name" value="TRANSCRIPTIONAL ACTIVATOR HAC1"/>
    <property type="match status" value="1"/>
</dbReference>
<dbReference type="PROSITE" id="PS00036">
    <property type="entry name" value="BZIP_BASIC"/>
    <property type="match status" value="1"/>
</dbReference>
<feature type="compositionally biased region" description="Polar residues" evidence="8">
    <location>
        <begin position="327"/>
        <end position="338"/>
    </location>
</feature>
<dbReference type="GO" id="GO:0003677">
    <property type="term" value="F:DNA binding"/>
    <property type="evidence" value="ECO:0007669"/>
    <property type="project" value="UniProtKB-KW"/>
</dbReference>
<feature type="region of interest" description="Disordered" evidence="8">
    <location>
        <begin position="319"/>
        <end position="338"/>
    </location>
</feature>
<evidence type="ECO:0000256" key="2">
    <source>
        <dbReference type="ARBA" id="ARBA00007163"/>
    </source>
</evidence>
<dbReference type="InterPro" id="IPR044280">
    <property type="entry name" value="Hac1/HY5"/>
</dbReference>
<evidence type="ECO:0000256" key="8">
    <source>
        <dbReference type="SAM" id="MobiDB-lite"/>
    </source>
</evidence>
<feature type="domain" description="BZIP" evidence="9">
    <location>
        <begin position="35"/>
        <end position="49"/>
    </location>
</feature>
<evidence type="ECO:0000256" key="5">
    <source>
        <dbReference type="ARBA" id="ARBA00023163"/>
    </source>
</evidence>
<dbReference type="InterPro" id="IPR046347">
    <property type="entry name" value="bZIP_sf"/>
</dbReference>
<dbReference type="SUPFAM" id="SSF57959">
    <property type="entry name" value="Leucine zipper domain"/>
    <property type="match status" value="1"/>
</dbReference>
<name>A0A1E4U298_PACTA</name>
<sequence>MSLDQGTEKNVVITNLAPRKRAKTQEEKEQRRIERILRNRRAAHASREKKRRHVEFLENHVLELQKSLKVFKERDSKLMSIEAKLIDYVTDASLKAELQNEISLLPKIPDTRFDTLELMQGKKKSMSGFNENTNKRNKNLGAEDNNVDVDVDVDVDGDGDADADGDGQMMMMSDEEEEEENEKINIKNKKNKEQVSLQVPKVEARQSNLYLSPPASNLGSTSPSNLTLELNPKMVDDYLANPLFADDLNLNEDNDNNGLFSTNLQIKHEFSNEDLTTLLSPMDNNGNLLLNLVQAGNNNEVGEPDLKMEPTEKTIDEFFGDADKGRNNNSTGKNMNDSSMASGSGFKMMHHPAVMMFIKNIFMMKVMAG</sequence>
<keyword evidence="5" id="KW-0804">Transcription</keyword>
<evidence type="ECO:0000313" key="10">
    <source>
        <dbReference type="EMBL" id="ODV98135.1"/>
    </source>
</evidence>
<keyword evidence="6" id="KW-0834">Unfolded protein response</keyword>
<keyword evidence="11" id="KW-1185">Reference proteome</keyword>
<gene>
    <name evidence="10" type="ORF">PACTADRAFT_47947</name>
</gene>
<dbReference type="STRING" id="669874.A0A1E4U298"/>
<dbReference type="PANTHER" id="PTHR46714:SF6">
    <property type="entry name" value="TRANSCRIPTIONAL ACTIVATOR HAC1"/>
    <property type="match status" value="1"/>
</dbReference>
<dbReference type="Gene3D" id="1.20.5.170">
    <property type="match status" value="1"/>
</dbReference>
<dbReference type="GO" id="GO:0045944">
    <property type="term" value="P:positive regulation of transcription by RNA polymerase II"/>
    <property type="evidence" value="ECO:0007669"/>
    <property type="project" value="InterPro"/>
</dbReference>